<dbReference type="Pfam" id="PF01035">
    <property type="entry name" value="DNA_binding_1"/>
    <property type="match status" value="1"/>
</dbReference>
<dbReference type="RefSeq" id="WP_013684647.1">
    <property type="nucleotide sequence ID" value="NC_015320.1"/>
</dbReference>
<evidence type="ECO:0000259" key="9">
    <source>
        <dbReference type="Pfam" id="PF01035"/>
    </source>
</evidence>
<comment type="catalytic activity">
    <reaction evidence="8">
        <text>a 6-O-methyl-2'-deoxyguanosine in DNA + L-cysteinyl-[protein] = S-methyl-L-cysteinyl-[protein] + a 2'-deoxyguanosine in DNA</text>
        <dbReference type="Rhea" id="RHEA:24000"/>
        <dbReference type="Rhea" id="RHEA-COMP:10131"/>
        <dbReference type="Rhea" id="RHEA-COMP:10132"/>
        <dbReference type="Rhea" id="RHEA-COMP:11367"/>
        <dbReference type="Rhea" id="RHEA-COMP:11368"/>
        <dbReference type="ChEBI" id="CHEBI:29950"/>
        <dbReference type="ChEBI" id="CHEBI:82612"/>
        <dbReference type="ChEBI" id="CHEBI:85445"/>
        <dbReference type="ChEBI" id="CHEBI:85448"/>
        <dbReference type="EC" id="2.1.1.63"/>
    </reaction>
</comment>
<dbReference type="GO" id="GO:0032259">
    <property type="term" value="P:methylation"/>
    <property type="evidence" value="ECO:0007669"/>
    <property type="project" value="UniProtKB-KW"/>
</dbReference>
<keyword evidence="11" id="KW-1185">Reference proteome</keyword>
<proteinExistence type="inferred from homology"/>
<protein>
    <recommendedName>
        <fullName evidence="3">methylated-DNA--[protein]-cysteine S-methyltransferase</fullName>
        <ecNumber evidence="3">2.1.1.63</ecNumber>
    </recommendedName>
</protein>
<dbReference type="InterPro" id="IPR001497">
    <property type="entry name" value="MethylDNA_cys_MeTrfase_AS"/>
</dbReference>
<name>F2KS56_ARCVS</name>
<comment type="catalytic activity">
    <reaction evidence="1">
        <text>a 4-O-methyl-thymidine in DNA + L-cysteinyl-[protein] = a thymidine in DNA + S-methyl-L-cysteinyl-[protein]</text>
        <dbReference type="Rhea" id="RHEA:53428"/>
        <dbReference type="Rhea" id="RHEA-COMP:10131"/>
        <dbReference type="Rhea" id="RHEA-COMP:10132"/>
        <dbReference type="Rhea" id="RHEA-COMP:13555"/>
        <dbReference type="Rhea" id="RHEA-COMP:13556"/>
        <dbReference type="ChEBI" id="CHEBI:29950"/>
        <dbReference type="ChEBI" id="CHEBI:82612"/>
        <dbReference type="ChEBI" id="CHEBI:137386"/>
        <dbReference type="ChEBI" id="CHEBI:137387"/>
        <dbReference type="EC" id="2.1.1.63"/>
    </reaction>
</comment>
<dbReference type="EMBL" id="CP002588">
    <property type="protein sequence ID" value="AEA47995.1"/>
    <property type="molecule type" value="Genomic_DNA"/>
</dbReference>
<dbReference type="PANTHER" id="PTHR10815:SF13">
    <property type="entry name" value="METHYLATED-DNA--PROTEIN-CYSTEINE METHYLTRANSFERASE"/>
    <property type="match status" value="1"/>
</dbReference>
<evidence type="ECO:0000256" key="5">
    <source>
        <dbReference type="ARBA" id="ARBA00022679"/>
    </source>
</evidence>
<sequence length="148" mass="16529">MSERFSIRWAYFVNVEVENGVVKSVSFSDEPIEEDIRTNFARKLKRDVERYLSGQPVDFSAYPVAVHGFTARVLEEVRKVGFGETTTYGEIARKLSTSPRAVGQALKRNPAPIIIPCHRVVAKSGIGGYSSGEKIKRMLLELEGVKLP</sequence>
<dbReference type="PANTHER" id="PTHR10815">
    <property type="entry name" value="METHYLATED-DNA--PROTEIN-CYSTEINE METHYLTRANSFERASE"/>
    <property type="match status" value="1"/>
</dbReference>
<evidence type="ECO:0000313" key="10">
    <source>
        <dbReference type="EMBL" id="AEA47995.1"/>
    </source>
</evidence>
<feature type="domain" description="Methylated-DNA-[protein]-cysteine S-methyltransferase DNA binding" evidence="9">
    <location>
        <begin position="69"/>
        <end position="145"/>
    </location>
</feature>
<organism evidence="10 11">
    <name type="scientific">Archaeoglobus veneficus (strain DSM 11195 / SNP6)</name>
    <dbReference type="NCBI Taxonomy" id="693661"/>
    <lineage>
        <taxon>Archaea</taxon>
        <taxon>Methanobacteriati</taxon>
        <taxon>Methanobacteriota</taxon>
        <taxon>Archaeoglobi</taxon>
        <taxon>Archaeoglobales</taxon>
        <taxon>Archaeoglobaceae</taxon>
        <taxon>Archaeoglobus</taxon>
    </lineage>
</organism>
<keyword evidence="7" id="KW-0234">DNA repair</keyword>
<dbReference type="NCBIfam" id="TIGR00589">
    <property type="entry name" value="ogt"/>
    <property type="match status" value="1"/>
</dbReference>
<dbReference type="InterPro" id="IPR036217">
    <property type="entry name" value="MethylDNA_cys_MeTrfase_DNAb"/>
</dbReference>
<dbReference type="GeneID" id="10395135"/>
<dbReference type="Proteomes" id="UP000008136">
    <property type="component" value="Chromosome"/>
</dbReference>
<dbReference type="SUPFAM" id="SSF46767">
    <property type="entry name" value="Methylated DNA-protein cysteine methyltransferase, C-terminal domain"/>
    <property type="match status" value="1"/>
</dbReference>
<dbReference type="KEGG" id="ave:Arcve_2002"/>
<evidence type="ECO:0000256" key="8">
    <source>
        <dbReference type="ARBA" id="ARBA00049348"/>
    </source>
</evidence>
<dbReference type="CDD" id="cd06445">
    <property type="entry name" value="ATase"/>
    <property type="match status" value="1"/>
</dbReference>
<keyword evidence="4 10" id="KW-0489">Methyltransferase</keyword>
<evidence type="ECO:0000256" key="7">
    <source>
        <dbReference type="ARBA" id="ARBA00023204"/>
    </source>
</evidence>
<reference evidence="10 11" key="1">
    <citation type="submission" date="2011-03" db="EMBL/GenBank/DDBJ databases">
        <title>The complete genome of Archaeoglobus veneficus SNP6.</title>
        <authorList>
            <consortium name="US DOE Joint Genome Institute (JGI-PGF)"/>
            <person name="Lucas S."/>
            <person name="Copeland A."/>
            <person name="Lapidus A."/>
            <person name="Bruce D."/>
            <person name="Goodwin L."/>
            <person name="Pitluck S."/>
            <person name="Kyrpides N."/>
            <person name="Mavromatis K."/>
            <person name="Pagani I."/>
            <person name="Ivanova N."/>
            <person name="Mikhailova N."/>
            <person name="Lu M."/>
            <person name="Detter J.C."/>
            <person name="Tapia R."/>
            <person name="Han C."/>
            <person name="Land M."/>
            <person name="Hauser L."/>
            <person name="Markowitz V."/>
            <person name="Cheng J.-F."/>
            <person name="Hugenholtz P."/>
            <person name="Woyke T."/>
            <person name="Wu D."/>
            <person name="Spring S."/>
            <person name="Brambilla E."/>
            <person name="Klenk H.-P."/>
            <person name="Eisen J.A."/>
        </authorList>
    </citation>
    <scope>NUCLEOTIDE SEQUENCE [LARGE SCALE GENOMIC DNA]</scope>
    <source>
        <strain>SNP6</strain>
    </source>
</reference>
<gene>
    <name evidence="10" type="ordered locus">Arcve_2002</name>
</gene>
<accession>F2KS56</accession>
<dbReference type="HOGENOM" id="CLU_000445_52_2_2"/>
<dbReference type="STRING" id="693661.Arcve_2002"/>
<dbReference type="InterPro" id="IPR014048">
    <property type="entry name" value="MethylDNA_cys_MeTrfase_DNA-bd"/>
</dbReference>
<keyword evidence="5 10" id="KW-0808">Transferase</keyword>
<dbReference type="OrthoDB" id="372118at2157"/>
<evidence type="ECO:0000256" key="6">
    <source>
        <dbReference type="ARBA" id="ARBA00022763"/>
    </source>
</evidence>
<dbReference type="InterPro" id="IPR036388">
    <property type="entry name" value="WH-like_DNA-bd_sf"/>
</dbReference>
<keyword evidence="6" id="KW-0227">DNA damage</keyword>
<dbReference type="PROSITE" id="PS00374">
    <property type="entry name" value="MGMT"/>
    <property type="match status" value="1"/>
</dbReference>
<evidence type="ECO:0000313" key="11">
    <source>
        <dbReference type="Proteomes" id="UP000008136"/>
    </source>
</evidence>
<dbReference type="EC" id="2.1.1.63" evidence="3"/>
<comment type="similarity">
    <text evidence="2">Belongs to the MGMT family.</text>
</comment>
<dbReference type="GO" id="GO:0003908">
    <property type="term" value="F:methylated-DNA-[protein]-cysteine S-methyltransferase activity"/>
    <property type="evidence" value="ECO:0007669"/>
    <property type="project" value="UniProtKB-EC"/>
</dbReference>
<dbReference type="eggNOG" id="arCOG02724">
    <property type="taxonomic scope" value="Archaea"/>
</dbReference>
<dbReference type="FunFam" id="1.10.10.10:FF:000214">
    <property type="entry name" value="Methylated-DNA--protein-cysteine methyltransferase"/>
    <property type="match status" value="1"/>
</dbReference>
<dbReference type="AlphaFoldDB" id="F2KS56"/>
<evidence type="ECO:0000256" key="1">
    <source>
        <dbReference type="ARBA" id="ARBA00001286"/>
    </source>
</evidence>
<evidence type="ECO:0000256" key="4">
    <source>
        <dbReference type="ARBA" id="ARBA00022603"/>
    </source>
</evidence>
<evidence type="ECO:0000256" key="3">
    <source>
        <dbReference type="ARBA" id="ARBA00011918"/>
    </source>
</evidence>
<dbReference type="GO" id="GO:0006281">
    <property type="term" value="P:DNA repair"/>
    <property type="evidence" value="ECO:0007669"/>
    <property type="project" value="UniProtKB-KW"/>
</dbReference>
<dbReference type="Gene3D" id="1.10.10.10">
    <property type="entry name" value="Winged helix-like DNA-binding domain superfamily/Winged helix DNA-binding domain"/>
    <property type="match status" value="1"/>
</dbReference>
<evidence type="ECO:0000256" key="2">
    <source>
        <dbReference type="ARBA" id="ARBA00008711"/>
    </source>
</evidence>